<dbReference type="RefSeq" id="WP_078766713.1">
    <property type="nucleotide sequence ID" value="NZ_FUXZ01000011.1"/>
</dbReference>
<name>A0A1T4VXD9_9FIRM</name>
<dbReference type="Proteomes" id="UP000190814">
    <property type="component" value="Unassembled WGS sequence"/>
</dbReference>
<accession>A0A1T4VXD9</accession>
<feature type="transmembrane region" description="Helical" evidence="1">
    <location>
        <begin position="89"/>
        <end position="113"/>
    </location>
</feature>
<sequence length="141" mass="16899">MSEIDMKIMTDTKRIAMRPRVERYLEIYEDAVSDVENEEKTDRVFSNMLTQIQFFQHERLIHLIVTATVVLIYFIVTGLMMFSTSVGSLLVLTLLFTLLAILLFFYINHYFFLERSIQRMYNQYDILYDRLYKKNSPLVKN</sequence>
<keyword evidence="1" id="KW-0812">Transmembrane</keyword>
<evidence type="ECO:0000313" key="3">
    <source>
        <dbReference type="Proteomes" id="UP000190814"/>
    </source>
</evidence>
<dbReference type="EMBL" id="FUXZ01000011">
    <property type="protein sequence ID" value="SKA69495.1"/>
    <property type="molecule type" value="Genomic_DNA"/>
</dbReference>
<keyword evidence="3" id="KW-1185">Reference proteome</keyword>
<dbReference type="AlphaFoldDB" id="A0A1T4VXD9"/>
<feature type="transmembrane region" description="Helical" evidence="1">
    <location>
        <begin position="60"/>
        <end position="83"/>
    </location>
</feature>
<organism evidence="2 3">
    <name type="scientific">Eubacterium uniforme</name>
    <dbReference type="NCBI Taxonomy" id="39495"/>
    <lineage>
        <taxon>Bacteria</taxon>
        <taxon>Bacillati</taxon>
        <taxon>Bacillota</taxon>
        <taxon>Clostridia</taxon>
        <taxon>Eubacteriales</taxon>
        <taxon>Eubacteriaceae</taxon>
        <taxon>Eubacterium</taxon>
    </lineage>
</organism>
<evidence type="ECO:0000313" key="2">
    <source>
        <dbReference type="EMBL" id="SKA69495.1"/>
    </source>
</evidence>
<reference evidence="2 3" key="1">
    <citation type="submission" date="2017-02" db="EMBL/GenBank/DDBJ databases">
        <authorList>
            <person name="Peterson S.W."/>
        </authorList>
    </citation>
    <scope>NUCLEOTIDE SEQUENCE [LARGE SCALE GENOMIC DNA]</scope>
    <source>
        <strain evidence="2 3">ATCC 35992</strain>
    </source>
</reference>
<keyword evidence="1" id="KW-1133">Transmembrane helix</keyword>
<protein>
    <submittedName>
        <fullName evidence="2">Uncharacterized protein</fullName>
    </submittedName>
</protein>
<keyword evidence="1" id="KW-0472">Membrane</keyword>
<evidence type="ECO:0000256" key="1">
    <source>
        <dbReference type="SAM" id="Phobius"/>
    </source>
</evidence>
<gene>
    <name evidence="2" type="ORF">SAMN02745111_01868</name>
</gene>
<proteinExistence type="predicted"/>
<dbReference type="OrthoDB" id="1938125at2"/>